<evidence type="ECO:0000256" key="3">
    <source>
        <dbReference type="ARBA" id="ARBA00005378"/>
    </source>
</evidence>
<evidence type="ECO:0000256" key="2">
    <source>
        <dbReference type="ARBA" id="ARBA00004556"/>
    </source>
</evidence>
<dbReference type="Pfam" id="PF05020">
    <property type="entry name" value="zf-NPL4"/>
    <property type="match status" value="1"/>
</dbReference>
<dbReference type="SUPFAM" id="SSF48019">
    <property type="entry name" value="post-AAA+ oligomerization domain-like"/>
    <property type="match status" value="1"/>
</dbReference>
<dbReference type="SMART" id="SM00382">
    <property type="entry name" value="AAA"/>
    <property type="match status" value="1"/>
</dbReference>
<dbReference type="InterPro" id="IPR007716">
    <property type="entry name" value="NPL4_Zn-bd_put"/>
</dbReference>
<dbReference type="InterPro" id="IPR003593">
    <property type="entry name" value="AAA+_ATPase"/>
</dbReference>
<evidence type="ECO:0000256" key="9">
    <source>
        <dbReference type="ARBA" id="ARBA00022840"/>
    </source>
</evidence>
<dbReference type="PROSITE" id="PS50249">
    <property type="entry name" value="MPN"/>
    <property type="match status" value="1"/>
</dbReference>
<dbReference type="SUPFAM" id="SSF52540">
    <property type="entry name" value="P-loop containing nucleoside triphosphate hydrolases"/>
    <property type="match status" value="1"/>
</dbReference>
<dbReference type="InterPro" id="IPR016563">
    <property type="entry name" value="Npl4"/>
</dbReference>
<dbReference type="GO" id="GO:0006271">
    <property type="term" value="P:DNA strand elongation involved in DNA replication"/>
    <property type="evidence" value="ECO:0007669"/>
    <property type="project" value="UniProtKB-ARBA"/>
</dbReference>
<evidence type="ECO:0000313" key="16">
    <source>
        <dbReference type="Proteomes" id="UP000799764"/>
    </source>
</evidence>
<dbReference type="Gene3D" id="1.10.8.60">
    <property type="match status" value="1"/>
</dbReference>
<dbReference type="CDD" id="cd00009">
    <property type="entry name" value="AAA"/>
    <property type="match status" value="1"/>
</dbReference>
<dbReference type="InterPro" id="IPR047854">
    <property type="entry name" value="RFC_lid"/>
</dbReference>
<keyword evidence="6" id="KW-0235">DNA replication</keyword>
<dbReference type="InterPro" id="IPR013748">
    <property type="entry name" value="Rep_factorC_C"/>
</dbReference>
<keyword evidence="8" id="KW-0813">Transport</keyword>
<dbReference type="GO" id="GO:0006511">
    <property type="term" value="P:ubiquitin-dependent protein catabolic process"/>
    <property type="evidence" value="ECO:0007669"/>
    <property type="project" value="InterPro"/>
</dbReference>
<keyword evidence="10" id="KW-0653">Protein transport</keyword>
<dbReference type="GO" id="GO:0031965">
    <property type="term" value="C:nuclear membrane"/>
    <property type="evidence" value="ECO:0007669"/>
    <property type="project" value="UniProtKB-SubCell"/>
</dbReference>
<evidence type="ECO:0000256" key="8">
    <source>
        <dbReference type="ARBA" id="ARBA00022816"/>
    </source>
</evidence>
<feature type="domain" description="MPN" evidence="14">
    <location>
        <begin position="253"/>
        <end position="390"/>
    </location>
</feature>
<evidence type="ECO:0000256" key="4">
    <source>
        <dbReference type="ARBA" id="ARBA00011025"/>
    </source>
</evidence>
<dbReference type="InterPro" id="IPR027417">
    <property type="entry name" value="P-loop_NTPase"/>
</dbReference>
<comment type="subcellular location">
    <subcellularLocation>
        <location evidence="2">Cytoplasm</location>
        <location evidence="2">Perinuclear region</location>
    </subcellularLocation>
    <subcellularLocation>
        <location evidence="1">Nucleus membrane</location>
        <topology evidence="1">Peripheral membrane protein</topology>
        <orientation evidence="1">Cytoplasmic side</orientation>
    </subcellularLocation>
</comment>
<dbReference type="GO" id="GO:0051028">
    <property type="term" value="P:mRNA transport"/>
    <property type="evidence" value="ECO:0007669"/>
    <property type="project" value="UniProtKB-KW"/>
</dbReference>
<dbReference type="GO" id="GO:0048471">
    <property type="term" value="C:perinuclear region of cytoplasm"/>
    <property type="evidence" value="ECO:0007669"/>
    <property type="project" value="UniProtKB-SubCell"/>
</dbReference>
<evidence type="ECO:0000256" key="11">
    <source>
        <dbReference type="ARBA" id="ARBA00023242"/>
    </source>
</evidence>
<dbReference type="Proteomes" id="UP000799764">
    <property type="component" value="Unassembled WGS sequence"/>
</dbReference>
<dbReference type="FunFam" id="3.40.50.300:FF:000237">
    <property type="entry name" value="replication factor C subunit 4"/>
    <property type="match status" value="1"/>
</dbReference>
<accession>A0A9P4PFE6</accession>
<dbReference type="PANTHER" id="PTHR12710">
    <property type="entry name" value="NUCLEAR PROTEIN LOCALIZATION 4"/>
    <property type="match status" value="1"/>
</dbReference>
<dbReference type="OrthoDB" id="10251089at2759"/>
<sequence length="1020" mass="111989">MILRFVSKEGQFRLTVDAATAFPDVLPQLAEKLPSNVDLSSITVSNKPHGGDARKLSTLRGITFNQVGLKHGDQLFLNFEEQTTVSNGHSEAPTGVARLNGKPVDSSEVPSVPLGSPTQLIKNPWEVVKQSPLDDRLDKLDGKIARKLDQKMCRHGPKGMCDYCMPLEPYALEFLADKKIKHLSFHSYLRKINAGKNKPESGTSYMPPLTEPYYRVRPDCPSGHKPFPEGICTKCQPSAISLQPQEFRMVDHVEFASFDLVNDLLNFWRTTGSQRLGFLYGRYEEYPEVPLGTKAVVEAIYEPPQVNEADGISLGDWDNEKDVDELAQQCGLQRVGVIFTDLIDAGEGDGSVVCKRHIDSYFLSSLEIVFAARYQAKYPRPTKWSETGKFGSNFVTCVVSGDAEGQIGIAAYQASNSAVEMVKADIIEPSAEPSVMLVQSEDDNDALNRARYIPEVFYRKKNEYGANVQENAKPAFPVEYLLVTLTHGFPNQPNPLFTGPKFPIENREAMGEAQEFGSLSKALNAKANGLALNTTSGLTAVSNFHLLTFLHGIGILAKDEEALLAKVASEHDLSDGLQLQHSGGWATLLTILKEAASTPVTRIPIMADFFNVKARQAAAAQASSSKAPTSKPDTSRLQPWVEKYRPKTLSEVTAQDNTIQILSRTLQSTNLPHMLFYGPPGTGKTSTILALAKQLYGPELIKTRVLELNASDERGISIVRAKVKDFARQQLSSAPTHNITVEDENAEGGFKQVRYRDRYPCPPFKIIVLDEADSMTQDAQSALRRTMETYSKMTRFCLVCNYVTRIIDPLASRCSKFRFKSLDQGNAVKRVEDIAKLEGVNLDAGVSEELVRVAEGDLRKAITFLQSAARLVGAAQKESAAGGKRKTRAVVDDDDEMDVDSTAPSAAAVSKVHIAEIAGVIPETTLESLTSAIFPGSQSQIQYNKIAKVVEDMIAEGWSAAQTVGQLYERVLFDERVGDLQKMRITGLFSEVDKRLGDGGDEHLAVLDLGLRISGVLCQG</sequence>
<dbReference type="GO" id="GO:0031625">
    <property type="term" value="F:ubiquitin protein ligase binding"/>
    <property type="evidence" value="ECO:0007669"/>
    <property type="project" value="TreeGrafter"/>
</dbReference>
<organism evidence="15 16">
    <name type="scientific">Karstenula rhodostoma CBS 690.94</name>
    <dbReference type="NCBI Taxonomy" id="1392251"/>
    <lineage>
        <taxon>Eukaryota</taxon>
        <taxon>Fungi</taxon>
        <taxon>Dikarya</taxon>
        <taxon>Ascomycota</taxon>
        <taxon>Pezizomycotina</taxon>
        <taxon>Dothideomycetes</taxon>
        <taxon>Pleosporomycetidae</taxon>
        <taxon>Pleosporales</taxon>
        <taxon>Massarineae</taxon>
        <taxon>Didymosphaeriaceae</taxon>
        <taxon>Karstenula</taxon>
    </lineage>
</organism>
<evidence type="ECO:0000256" key="13">
    <source>
        <dbReference type="ARBA" id="ARBA00040745"/>
    </source>
</evidence>
<dbReference type="InterPro" id="IPR007717">
    <property type="entry name" value="NPL4_C"/>
</dbReference>
<gene>
    <name evidence="15" type="ORF">P171DRAFT_523033</name>
</gene>
<comment type="caution">
    <text evidence="15">The sequence shown here is derived from an EMBL/GenBank/DDBJ whole genome shotgun (WGS) entry which is preliminary data.</text>
</comment>
<dbReference type="Pfam" id="PF21960">
    <property type="entry name" value="RCF1-5-like_lid"/>
    <property type="match status" value="1"/>
</dbReference>
<dbReference type="EMBL" id="MU001504">
    <property type="protein sequence ID" value="KAF2442158.1"/>
    <property type="molecule type" value="Genomic_DNA"/>
</dbReference>
<keyword evidence="10" id="KW-0811">Translocation</keyword>
<proteinExistence type="inferred from homology"/>
<dbReference type="PANTHER" id="PTHR12710:SF0">
    <property type="entry name" value="NUCLEAR PROTEIN LOCALIZATION PROTEIN 4 HOMOLOG"/>
    <property type="match status" value="1"/>
</dbReference>
<dbReference type="Gene3D" id="3.40.50.300">
    <property type="entry name" value="P-loop containing nucleotide triphosphate hydrolases"/>
    <property type="match status" value="1"/>
</dbReference>
<dbReference type="GO" id="GO:0003677">
    <property type="term" value="F:DNA binding"/>
    <property type="evidence" value="ECO:0007669"/>
    <property type="project" value="InterPro"/>
</dbReference>
<dbReference type="SUPFAM" id="SSF54236">
    <property type="entry name" value="Ubiquitin-like"/>
    <property type="match status" value="1"/>
</dbReference>
<dbReference type="GO" id="GO:0016887">
    <property type="term" value="F:ATP hydrolysis activity"/>
    <property type="evidence" value="ECO:0007669"/>
    <property type="project" value="InterPro"/>
</dbReference>
<evidence type="ECO:0000256" key="10">
    <source>
        <dbReference type="ARBA" id="ARBA00023010"/>
    </source>
</evidence>
<evidence type="ECO:0000256" key="6">
    <source>
        <dbReference type="ARBA" id="ARBA00022705"/>
    </source>
</evidence>
<keyword evidence="7" id="KW-0547">Nucleotide-binding</keyword>
<evidence type="ECO:0000259" key="14">
    <source>
        <dbReference type="PROSITE" id="PS50249"/>
    </source>
</evidence>
<evidence type="ECO:0000256" key="1">
    <source>
        <dbReference type="ARBA" id="ARBA00004335"/>
    </source>
</evidence>
<dbReference type="InterPro" id="IPR008921">
    <property type="entry name" value="DNA_pol3_clamp-load_cplx_C"/>
</dbReference>
<dbReference type="GO" id="GO:0005524">
    <property type="term" value="F:ATP binding"/>
    <property type="evidence" value="ECO:0007669"/>
    <property type="project" value="UniProtKB-KW"/>
</dbReference>
<dbReference type="Gene3D" id="3.10.20.90">
    <property type="entry name" value="Phosphatidylinositol 3-kinase Catalytic Subunit, Chain A, domain 1"/>
    <property type="match status" value="1"/>
</dbReference>
<dbReference type="InterPro" id="IPR037518">
    <property type="entry name" value="MPN"/>
</dbReference>
<dbReference type="InterPro" id="IPR003959">
    <property type="entry name" value="ATPase_AAA_core"/>
</dbReference>
<comment type="similarity">
    <text evidence="3">Belongs to the activator 1 small subunits family.</text>
</comment>
<dbReference type="Pfam" id="PF08542">
    <property type="entry name" value="Rep_fac_C"/>
    <property type="match status" value="1"/>
</dbReference>
<dbReference type="CDD" id="cd18140">
    <property type="entry name" value="HLD_clamp_RFC"/>
    <property type="match status" value="1"/>
</dbReference>
<keyword evidence="16" id="KW-1185">Reference proteome</keyword>
<dbReference type="FunFam" id="1.20.272.10:FF:000011">
    <property type="entry name" value="Replication factor C subunit 2"/>
    <property type="match status" value="1"/>
</dbReference>
<dbReference type="GO" id="GO:0043130">
    <property type="term" value="F:ubiquitin binding"/>
    <property type="evidence" value="ECO:0007669"/>
    <property type="project" value="TreeGrafter"/>
</dbReference>
<comment type="similarity">
    <text evidence="4">Belongs to the NPL4 family.</text>
</comment>
<dbReference type="Pfam" id="PF05021">
    <property type="entry name" value="NPL4"/>
    <property type="match status" value="1"/>
</dbReference>
<evidence type="ECO:0000256" key="5">
    <source>
        <dbReference type="ARBA" id="ARBA00019709"/>
    </source>
</evidence>
<keyword evidence="9" id="KW-0067">ATP-binding</keyword>
<dbReference type="GO" id="GO:0015031">
    <property type="term" value="P:protein transport"/>
    <property type="evidence" value="ECO:0007669"/>
    <property type="project" value="UniProtKB-KW"/>
</dbReference>
<dbReference type="Gene3D" id="1.20.272.10">
    <property type="match status" value="1"/>
</dbReference>
<name>A0A9P4PFE6_9PLEO</name>
<evidence type="ECO:0000313" key="15">
    <source>
        <dbReference type="EMBL" id="KAF2442158.1"/>
    </source>
</evidence>
<dbReference type="AlphaFoldDB" id="A0A9P4PFE6"/>
<keyword evidence="11" id="KW-0539">Nucleus</keyword>
<keyword evidence="8" id="KW-0509">mRNA transport</keyword>
<evidence type="ECO:0000256" key="7">
    <source>
        <dbReference type="ARBA" id="ARBA00022741"/>
    </source>
</evidence>
<dbReference type="Pfam" id="PF00004">
    <property type="entry name" value="AAA"/>
    <property type="match status" value="1"/>
</dbReference>
<dbReference type="InterPro" id="IPR029071">
    <property type="entry name" value="Ubiquitin-like_domsf"/>
</dbReference>
<dbReference type="CDD" id="cd08061">
    <property type="entry name" value="MPN_NPL4"/>
    <property type="match status" value="1"/>
</dbReference>
<evidence type="ECO:0000256" key="12">
    <source>
        <dbReference type="ARBA" id="ARBA00024703"/>
    </source>
</evidence>
<comment type="function">
    <text evidence="12">Involved in the import of nuclear-targeted proteins into the nucleus and the export of poly(A) RNA out of the nucleus. Has a role in the endoplasmic reticulum-associated degradation (ERAD) pathway.</text>
</comment>
<protein>
    <recommendedName>
        <fullName evidence="5">Nuclear protein localization protein 4</fullName>
    </recommendedName>
    <alternativeName>
        <fullName evidence="13">Replication factor C subunit 2</fullName>
    </alternativeName>
</protein>
<reference evidence="15" key="1">
    <citation type="journal article" date="2020" name="Stud. Mycol.">
        <title>101 Dothideomycetes genomes: a test case for predicting lifestyles and emergence of pathogens.</title>
        <authorList>
            <person name="Haridas S."/>
            <person name="Albert R."/>
            <person name="Binder M."/>
            <person name="Bloem J."/>
            <person name="Labutti K."/>
            <person name="Salamov A."/>
            <person name="Andreopoulos B."/>
            <person name="Baker S."/>
            <person name="Barry K."/>
            <person name="Bills G."/>
            <person name="Bluhm B."/>
            <person name="Cannon C."/>
            <person name="Castanera R."/>
            <person name="Culley D."/>
            <person name="Daum C."/>
            <person name="Ezra D."/>
            <person name="Gonzalez J."/>
            <person name="Henrissat B."/>
            <person name="Kuo A."/>
            <person name="Liang C."/>
            <person name="Lipzen A."/>
            <person name="Lutzoni F."/>
            <person name="Magnuson J."/>
            <person name="Mondo S."/>
            <person name="Nolan M."/>
            <person name="Ohm R."/>
            <person name="Pangilinan J."/>
            <person name="Park H.-J."/>
            <person name="Ramirez L."/>
            <person name="Alfaro M."/>
            <person name="Sun H."/>
            <person name="Tritt A."/>
            <person name="Yoshinaga Y."/>
            <person name="Zwiers L.-H."/>
            <person name="Turgeon B."/>
            <person name="Goodwin S."/>
            <person name="Spatafora J."/>
            <person name="Crous P."/>
            <person name="Grigoriev I."/>
        </authorList>
    </citation>
    <scope>NUCLEOTIDE SEQUENCE</scope>
    <source>
        <strain evidence="15">CBS 690.94</strain>
    </source>
</reference>